<feature type="transmembrane region" description="Helical" evidence="1">
    <location>
        <begin position="145"/>
        <end position="178"/>
    </location>
</feature>
<proteinExistence type="predicted"/>
<keyword evidence="3" id="KW-1185">Reference proteome</keyword>
<dbReference type="EMBL" id="MAYH01000001">
    <property type="protein sequence ID" value="OCA77057.1"/>
    <property type="molecule type" value="Genomic_DNA"/>
</dbReference>
<feature type="transmembrane region" description="Helical" evidence="1">
    <location>
        <begin position="264"/>
        <end position="282"/>
    </location>
</feature>
<evidence type="ECO:0000313" key="2">
    <source>
        <dbReference type="EMBL" id="OCA77057.1"/>
    </source>
</evidence>
<sequence length="445" mass="51728">MPAMKKYFKEIMIVFVVILSRLPFIFNSLGSDLDGWREVYTGKVLHEEHIYQVSRFPGYPFPEFLYSLVYNAPYWCINLLSVLFTAGCSLFLFKILELIKAKFSPLIPIVFTFIPVIYLNSTIAMEYNWSLFFLLGAIYYILKKNIWISALFFGLIVSTRFNNIIFLPALLFLTYFYIEKSIKKVLLYSFLSILFTGILFSPVIIKYGPHFLQNSGDSEFNLVSILSLATLYIYGAIGTLAIGLGLIMQFFTGGYQKIKELGKNHFITFSAILIISNFIFFIKYPLEPGYLIPSVPFVLILLQYIMKEKMMKFVLFTLFLSPFFIHITAEKIRFKGMVLTNEDYEDQGLQYCSNLVQEIKKLSKDHHTIFHVGNLSEQIMLVGKFDKTSHTKIVKNLSKEQENAIINKKVKLYYINTIDGKIENEKNHILDQHGILFYKDFELNR</sequence>
<evidence type="ECO:0000313" key="3">
    <source>
        <dbReference type="Proteomes" id="UP000092651"/>
    </source>
</evidence>
<dbReference type="Proteomes" id="UP000092651">
    <property type="component" value="Unassembled WGS sequence"/>
</dbReference>
<feature type="transmembrane region" description="Helical" evidence="1">
    <location>
        <begin position="72"/>
        <end position="93"/>
    </location>
</feature>
<reference evidence="2 3" key="1">
    <citation type="submission" date="2016-07" db="EMBL/GenBank/DDBJ databases">
        <authorList>
            <person name="Jeong J.-J."/>
            <person name="Kim D.W."/>
            <person name="Sang M.K."/>
            <person name="Choi I.-G."/>
            <person name="Kim K.D."/>
        </authorList>
    </citation>
    <scope>NUCLEOTIDE SEQUENCE [LARGE SCALE GENOMIC DNA]</scope>
    <source>
        <strain evidence="2 3">UTM-3</strain>
    </source>
</reference>
<keyword evidence="1" id="KW-1133">Transmembrane helix</keyword>
<comment type="caution">
    <text evidence="2">The sequence shown here is derived from an EMBL/GenBank/DDBJ whole genome shotgun (WGS) entry which is preliminary data.</text>
</comment>
<feature type="transmembrane region" description="Helical" evidence="1">
    <location>
        <begin position="225"/>
        <end position="252"/>
    </location>
</feature>
<dbReference type="AlphaFoldDB" id="A0A1B8ZZN6"/>
<organism evidence="2 3">
    <name type="scientific">Chryseobacterium artocarpi</name>
    <dbReference type="NCBI Taxonomy" id="1414727"/>
    <lineage>
        <taxon>Bacteria</taxon>
        <taxon>Pseudomonadati</taxon>
        <taxon>Bacteroidota</taxon>
        <taxon>Flavobacteriia</taxon>
        <taxon>Flavobacteriales</taxon>
        <taxon>Weeksellaceae</taxon>
        <taxon>Chryseobacterium group</taxon>
        <taxon>Chryseobacterium</taxon>
    </lineage>
</organism>
<feature type="transmembrane region" description="Helical" evidence="1">
    <location>
        <begin position="105"/>
        <end position="125"/>
    </location>
</feature>
<accession>A0A1B8ZZN6</accession>
<evidence type="ECO:0008006" key="4">
    <source>
        <dbReference type="Google" id="ProtNLM"/>
    </source>
</evidence>
<feature type="transmembrane region" description="Helical" evidence="1">
    <location>
        <begin position="313"/>
        <end position="329"/>
    </location>
</feature>
<feature type="transmembrane region" description="Helical" evidence="1">
    <location>
        <begin position="185"/>
        <end position="205"/>
    </location>
</feature>
<name>A0A1B8ZZN6_9FLAO</name>
<keyword evidence="1" id="KW-0812">Transmembrane</keyword>
<evidence type="ECO:0000256" key="1">
    <source>
        <dbReference type="SAM" id="Phobius"/>
    </source>
</evidence>
<protein>
    <recommendedName>
        <fullName evidence="4">Glycosyltransferase RgtA/B/C/D-like domain-containing protein</fullName>
    </recommendedName>
</protein>
<gene>
    <name evidence="2" type="ORF">BBI01_00910</name>
</gene>
<feature type="transmembrane region" description="Helical" evidence="1">
    <location>
        <begin position="288"/>
        <end position="306"/>
    </location>
</feature>
<keyword evidence="1" id="KW-0472">Membrane</keyword>
<feature type="transmembrane region" description="Helical" evidence="1">
    <location>
        <begin position="7"/>
        <end position="26"/>
    </location>
</feature>